<evidence type="ECO:0000313" key="1">
    <source>
        <dbReference type="EMBL" id="GMM52068.1"/>
    </source>
</evidence>
<gene>
    <name evidence="1" type="ORF">DASB73_030310</name>
</gene>
<dbReference type="Proteomes" id="UP001362899">
    <property type="component" value="Unassembled WGS sequence"/>
</dbReference>
<comment type="caution">
    <text evidence="1">The sequence shown here is derived from an EMBL/GenBank/DDBJ whole genome shotgun (WGS) entry which is preliminary data.</text>
</comment>
<protein>
    <submittedName>
        <fullName evidence="1">Uncharacterized protein</fullName>
    </submittedName>
</protein>
<proteinExistence type="predicted"/>
<sequence>MSFTIENTLKRFCAYRKLPSFESFLDAFVNKHNVNLLNFTIRKFAECWLEKNSDLCSDPLTDCCNLQTLIFDYRKADAINAKDLATLISVLEKACEKLDEYAVFERGLDHNVRYFCMNFTPQEDLLKPTAEEAFTDDSVLTTIRTLNNDQSYDFDNFPSLLEGDTCEDLSEVKIKNLTYYSWLYKRFDESSKEAGTKCIAAVGENYEKQLNTYRTKMCYEILQSDAWAN</sequence>
<dbReference type="AlphaFoldDB" id="A0AAV5RKU0"/>
<accession>A0AAV5RKU0</accession>
<keyword evidence="2" id="KW-1185">Reference proteome</keyword>
<organism evidence="1 2">
    <name type="scientific">Starmerella bacillaris</name>
    <name type="common">Yeast</name>
    <name type="synonym">Candida zemplinina</name>
    <dbReference type="NCBI Taxonomy" id="1247836"/>
    <lineage>
        <taxon>Eukaryota</taxon>
        <taxon>Fungi</taxon>
        <taxon>Dikarya</taxon>
        <taxon>Ascomycota</taxon>
        <taxon>Saccharomycotina</taxon>
        <taxon>Dipodascomycetes</taxon>
        <taxon>Dipodascales</taxon>
        <taxon>Trichomonascaceae</taxon>
        <taxon>Starmerella</taxon>
    </lineage>
</organism>
<name>A0AAV5RKU0_STABA</name>
<reference evidence="1 2" key="1">
    <citation type="journal article" date="2023" name="Elife">
        <title>Identification of key yeast species and microbe-microbe interactions impacting larval growth of Drosophila in the wild.</title>
        <authorList>
            <person name="Mure A."/>
            <person name="Sugiura Y."/>
            <person name="Maeda R."/>
            <person name="Honda K."/>
            <person name="Sakurai N."/>
            <person name="Takahashi Y."/>
            <person name="Watada M."/>
            <person name="Katoh T."/>
            <person name="Gotoh A."/>
            <person name="Gotoh Y."/>
            <person name="Taniguchi I."/>
            <person name="Nakamura K."/>
            <person name="Hayashi T."/>
            <person name="Katayama T."/>
            <person name="Uemura T."/>
            <person name="Hattori Y."/>
        </authorList>
    </citation>
    <scope>NUCLEOTIDE SEQUENCE [LARGE SCALE GENOMIC DNA]</scope>
    <source>
        <strain evidence="1 2">SB-73</strain>
    </source>
</reference>
<evidence type="ECO:0000313" key="2">
    <source>
        <dbReference type="Proteomes" id="UP001362899"/>
    </source>
</evidence>
<dbReference type="EMBL" id="BTGC01000008">
    <property type="protein sequence ID" value="GMM52068.1"/>
    <property type="molecule type" value="Genomic_DNA"/>
</dbReference>